<name>A0AA38VZP6_9ASTR</name>
<protein>
    <recommendedName>
        <fullName evidence="3">Retrotransposon gag domain-containing protein</fullName>
    </recommendedName>
</protein>
<dbReference type="AlphaFoldDB" id="A0AA38VZP6"/>
<evidence type="ECO:0000313" key="1">
    <source>
        <dbReference type="EMBL" id="KAJ9543787.1"/>
    </source>
</evidence>
<proteinExistence type="predicted"/>
<evidence type="ECO:0000313" key="2">
    <source>
        <dbReference type="Proteomes" id="UP001172457"/>
    </source>
</evidence>
<reference evidence="1" key="1">
    <citation type="submission" date="2023-03" db="EMBL/GenBank/DDBJ databases">
        <title>Chromosome-scale reference genome and RAD-based genetic map of yellow starthistle (Centaurea solstitialis) reveal putative structural variation and QTLs associated with invader traits.</title>
        <authorList>
            <person name="Reatini B."/>
            <person name="Cang F.A."/>
            <person name="Jiang Q."/>
            <person name="Mckibben M.T.W."/>
            <person name="Barker M.S."/>
            <person name="Rieseberg L.H."/>
            <person name="Dlugosch K.M."/>
        </authorList>
    </citation>
    <scope>NUCLEOTIDE SEQUENCE</scope>
    <source>
        <strain evidence="1">CAN-66</strain>
        <tissue evidence="1">Leaf</tissue>
    </source>
</reference>
<dbReference type="Proteomes" id="UP001172457">
    <property type="component" value="Chromosome 6"/>
</dbReference>
<dbReference type="PANTHER" id="PTHR33223">
    <property type="entry name" value="CCHC-TYPE DOMAIN-CONTAINING PROTEIN"/>
    <property type="match status" value="1"/>
</dbReference>
<organism evidence="1 2">
    <name type="scientific">Centaurea solstitialis</name>
    <name type="common">yellow star-thistle</name>
    <dbReference type="NCBI Taxonomy" id="347529"/>
    <lineage>
        <taxon>Eukaryota</taxon>
        <taxon>Viridiplantae</taxon>
        <taxon>Streptophyta</taxon>
        <taxon>Embryophyta</taxon>
        <taxon>Tracheophyta</taxon>
        <taxon>Spermatophyta</taxon>
        <taxon>Magnoliopsida</taxon>
        <taxon>eudicotyledons</taxon>
        <taxon>Gunneridae</taxon>
        <taxon>Pentapetalae</taxon>
        <taxon>asterids</taxon>
        <taxon>campanulids</taxon>
        <taxon>Asterales</taxon>
        <taxon>Asteraceae</taxon>
        <taxon>Carduoideae</taxon>
        <taxon>Cardueae</taxon>
        <taxon>Centaureinae</taxon>
        <taxon>Centaurea</taxon>
    </lineage>
</organism>
<sequence length="240" mass="27832">MLRKQKEPLLEIDPEIEKTFRKRRRAKKKSQPSVEPVVVPTVIMADLPPPVETTVHIADDKDRKIRDYATPGADQFASGIPRPDANNRFELKPVMFQMLQTMGQFGESTVEDPHAHLKSFLEVADSFHIPGVAEDVVRLRLFPFTLRDRAKAWINSFRPNSLISCKVLAEKFLQKYFPPTRNLNFEMKLFYFGKERMRQFRMRGNVLRSCYGSAHIMVFPGSCAKKLDAVNINYKKRNKF</sequence>
<comment type="caution">
    <text evidence="1">The sequence shown here is derived from an EMBL/GenBank/DDBJ whole genome shotgun (WGS) entry which is preliminary data.</text>
</comment>
<evidence type="ECO:0008006" key="3">
    <source>
        <dbReference type="Google" id="ProtNLM"/>
    </source>
</evidence>
<accession>A0AA38VZP6</accession>
<dbReference type="PANTHER" id="PTHR33223:SF6">
    <property type="entry name" value="CCHC-TYPE DOMAIN-CONTAINING PROTEIN"/>
    <property type="match status" value="1"/>
</dbReference>
<keyword evidence="2" id="KW-1185">Reference proteome</keyword>
<dbReference type="EMBL" id="JARYMX010000006">
    <property type="protein sequence ID" value="KAJ9543787.1"/>
    <property type="molecule type" value="Genomic_DNA"/>
</dbReference>
<gene>
    <name evidence="1" type="ORF">OSB04_023494</name>
</gene>